<keyword evidence="4" id="KW-0479">Metal-binding</keyword>
<dbReference type="NCBIfam" id="NF010589">
    <property type="entry name" value="PRK13983.1"/>
    <property type="match status" value="1"/>
</dbReference>
<dbReference type="STRING" id="888061.AXF15_05750"/>
<dbReference type="Proteomes" id="UP000063964">
    <property type="component" value="Chromosome"/>
</dbReference>
<dbReference type="PANTHER" id="PTHR43808:SF32">
    <property type="entry name" value="ARGE_DAPE-RELATED DEACYLASE"/>
    <property type="match status" value="1"/>
</dbReference>
<dbReference type="InterPro" id="IPR011650">
    <property type="entry name" value="Peptidase_M20_dimer"/>
</dbReference>
<comment type="cofactor">
    <cofactor evidence="1">
        <name>Co(2+)</name>
        <dbReference type="ChEBI" id="CHEBI:48828"/>
    </cofactor>
</comment>
<dbReference type="KEGG" id="doa:AXF15_05750"/>
<evidence type="ECO:0000313" key="9">
    <source>
        <dbReference type="EMBL" id="AMD92655.1"/>
    </source>
</evidence>
<keyword evidence="10" id="KW-1185">Reference proteome</keyword>
<dbReference type="Pfam" id="PF07687">
    <property type="entry name" value="M20_dimer"/>
    <property type="match status" value="1"/>
</dbReference>
<evidence type="ECO:0000256" key="5">
    <source>
        <dbReference type="ARBA" id="ARBA00022801"/>
    </source>
</evidence>
<dbReference type="Pfam" id="PF01546">
    <property type="entry name" value="Peptidase_M20"/>
    <property type="match status" value="1"/>
</dbReference>
<dbReference type="SUPFAM" id="SSF55031">
    <property type="entry name" value="Bacterial exopeptidase dimerisation domain"/>
    <property type="match status" value="1"/>
</dbReference>
<keyword evidence="6" id="KW-0862">Zinc</keyword>
<evidence type="ECO:0000256" key="3">
    <source>
        <dbReference type="ARBA" id="ARBA00006247"/>
    </source>
</evidence>
<keyword evidence="5" id="KW-0378">Hydrolase</keyword>
<dbReference type="InterPro" id="IPR050072">
    <property type="entry name" value="Peptidase_M20A"/>
</dbReference>
<name>A0A0X8JPQ4_9BACT</name>
<dbReference type="InterPro" id="IPR010182">
    <property type="entry name" value="ArgE/DapE"/>
</dbReference>
<dbReference type="GO" id="GO:0016787">
    <property type="term" value="F:hydrolase activity"/>
    <property type="evidence" value="ECO:0007669"/>
    <property type="project" value="UniProtKB-KW"/>
</dbReference>
<feature type="domain" description="Peptidase M20 dimerisation" evidence="8">
    <location>
        <begin position="200"/>
        <end position="307"/>
    </location>
</feature>
<sequence length="411" mass="45012">MPHAVLECIDRSEDELLALQRNLVALPALGPTNGGSGEEAKAAWLYTYLEQFPGTAREQIQAPDERVPCGFRPSIVVRRPGESARTLWLIAHTDVVPPGDPALWETDPFTLHRDGDLIYGRGVEDNHQGLVSSLLLLRALETTGARTGLSLGILLAADEETGSELGIEYVLRHRPELFRPDDLILIPDFGTADGGSIEISEKSVFWFRFTVCGRQCHASTPEQGINALTAASALILDLERLGGVFSLENPLFCPPRSTFAPTRKEANVPNVNTIPGQDVFYLDCRVLPEYTLEQIETEIRALCDAVEAKRGVSISFTAVTREQAAPFTPEDSPVVTRLTDALRLERGIAPRVMGIGGGTVAACFRRRGLPAVCWSTLMHTAHQPNEHSSIRATLADARVFARLLFDSPEDR</sequence>
<comment type="cofactor">
    <cofactor evidence="2">
        <name>Zn(2+)</name>
        <dbReference type="ChEBI" id="CHEBI:29105"/>
    </cofactor>
</comment>
<evidence type="ECO:0000256" key="6">
    <source>
        <dbReference type="ARBA" id="ARBA00022833"/>
    </source>
</evidence>
<evidence type="ECO:0000256" key="7">
    <source>
        <dbReference type="ARBA" id="ARBA00023285"/>
    </source>
</evidence>
<dbReference type="OrthoDB" id="5443984at2"/>
<keyword evidence="9" id="KW-0808">Transferase</keyword>
<evidence type="ECO:0000256" key="1">
    <source>
        <dbReference type="ARBA" id="ARBA00001941"/>
    </source>
</evidence>
<dbReference type="SUPFAM" id="SSF53187">
    <property type="entry name" value="Zn-dependent exopeptidases"/>
    <property type="match status" value="1"/>
</dbReference>
<comment type="similarity">
    <text evidence="3">Belongs to the peptidase M20A family.</text>
</comment>
<protein>
    <submittedName>
        <fullName evidence="9">Diaminopimelate aminotransferase</fullName>
    </submittedName>
</protein>
<dbReference type="EMBL" id="CP014230">
    <property type="protein sequence ID" value="AMD92655.1"/>
    <property type="molecule type" value="Genomic_DNA"/>
</dbReference>
<dbReference type="NCBIfam" id="TIGR01910">
    <property type="entry name" value="DapE-ArgE"/>
    <property type="match status" value="1"/>
</dbReference>
<evidence type="ECO:0000259" key="8">
    <source>
        <dbReference type="Pfam" id="PF07687"/>
    </source>
</evidence>
<dbReference type="InterPro" id="IPR002933">
    <property type="entry name" value="Peptidase_M20"/>
</dbReference>
<accession>A0A0X8JPQ4</accession>
<dbReference type="GO" id="GO:0046872">
    <property type="term" value="F:metal ion binding"/>
    <property type="evidence" value="ECO:0007669"/>
    <property type="project" value="UniProtKB-KW"/>
</dbReference>
<organism evidence="9 10">
    <name type="scientific">Desulfomicrobium orale DSM 12838</name>
    <dbReference type="NCBI Taxonomy" id="888061"/>
    <lineage>
        <taxon>Bacteria</taxon>
        <taxon>Pseudomonadati</taxon>
        <taxon>Thermodesulfobacteriota</taxon>
        <taxon>Desulfovibrionia</taxon>
        <taxon>Desulfovibrionales</taxon>
        <taxon>Desulfomicrobiaceae</taxon>
        <taxon>Desulfomicrobium</taxon>
    </lineage>
</organism>
<dbReference type="Gene3D" id="3.30.70.360">
    <property type="match status" value="1"/>
</dbReference>
<dbReference type="PANTHER" id="PTHR43808">
    <property type="entry name" value="ACETYLORNITHINE DEACETYLASE"/>
    <property type="match status" value="1"/>
</dbReference>
<keyword evidence="7" id="KW-0170">Cobalt</keyword>
<dbReference type="Gene3D" id="3.40.630.10">
    <property type="entry name" value="Zn peptidases"/>
    <property type="match status" value="1"/>
</dbReference>
<dbReference type="GO" id="GO:0008483">
    <property type="term" value="F:transaminase activity"/>
    <property type="evidence" value="ECO:0007669"/>
    <property type="project" value="UniProtKB-KW"/>
</dbReference>
<dbReference type="RefSeq" id="WP_066604541.1">
    <property type="nucleotide sequence ID" value="NZ_CP014230.1"/>
</dbReference>
<evidence type="ECO:0000313" key="10">
    <source>
        <dbReference type="Proteomes" id="UP000063964"/>
    </source>
</evidence>
<evidence type="ECO:0000256" key="2">
    <source>
        <dbReference type="ARBA" id="ARBA00001947"/>
    </source>
</evidence>
<gene>
    <name evidence="9" type="ORF">AXF15_05750</name>
</gene>
<reference evidence="10" key="1">
    <citation type="submission" date="2016-02" db="EMBL/GenBank/DDBJ databases">
        <authorList>
            <person name="Holder M.E."/>
            <person name="Ajami N.J."/>
            <person name="Petrosino J.F."/>
        </authorList>
    </citation>
    <scope>NUCLEOTIDE SEQUENCE [LARGE SCALE GENOMIC DNA]</scope>
    <source>
        <strain evidence="10">DSM 12838</strain>
    </source>
</reference>
<evidence type="ECO:0000256" key="4">
    <source>
        <dbReference type="ARBA" id="ARBA00022723"/>
    </source>
</evidence>
<proteinExistence type="inferred from homology"/>
<dbReference type="InterPro" id="IPR036264">
    <property type="entry name" value="Bact_exopeptidase_dim_dom"/>
</dbReference>
<keyword evidence="9" id="KW-0032">Aminotransferase</keyword>
<dbReference type="AlphaFoldDB" id="A0A0X8JPQ4"/>